<proteinExistence type="inferred from homology"/>
<comment type="similarity">
    <text evidence="2">Belongs to the AAA ATPase family. RarA/MGS1/WRNIP1 subfamily.</text>
</comment>
<dbReference type="Gene3D" id="1.20.272.10">
    <property type="match status" value="1"/>
</dbReference>
<feature type="domain" description="AAA+ ATPase" evidence="6">
    <location>
        <begin position="38"/>
        <end position="157"/>
    </location>
</feature>
<keyword evidence="4" id="KW-0547">Nucleotide-binding</keyword>
<dbReference type="InterPro" id="IPR032423">
    <property type="entry name" value="AAA_assoc_2"/>
</dbReference>
<dbReference type="SUPFAM" id="SSF48019">
    <property type="entry name" value="post-AAA+ oligomerization domain-like"/>
    <property type="match status" value="1"/>
</dbReference>
<dbReference type="Gene3D" id="1.10.3710.10">
    <property type="entry name" value="DNA polymerase III clamp loader subunits, C-terminal domain"/>
    <property type="match status" value="1"/>
</dbReference>
<dbReference type="InterPro" id="IPR008921">
    <property type="entry name" value="DNA_pol3_clamp-load_cplx_C"/>
</dbReference>
<dbReference type="SMART" id="SM00382">
    <property type="entry name" value="AAA"/>
    <property type="match status" value="1"/>
</dbReference>
<evidence type="ECO:0000313" key="7">
    <source>
        <dbReference type="EMBL" id="QYF48749.1"/>
    </source>
</evidence>
<dbReference type="Pfam" id="PF00004">
    <property type="entry name" value="AAA"/>
    <property type="match status" value="1"/>
</dbReference>
<protein>
    <recommendedName>
        <fullName evidence="3">Replication-associated recombination protein A</fullName>
    </recommendedName>
</protein>
<accession>A0ABX8V0J7</accession>
<reference evidence="7 8" key="1">
    <citation type="journal article" date="2022" name="bioRxiv">
        <title>Ecology and evolution of chlamydial symbionts of arthropods.</title>
        <authorList>
            <person name="Halter T."/>
            <person name="Koestlbacher S."/>
            <person name="Collingro A."/>
            <person name="Sixt B.S."/>
            <person name="Toenshoff E.R."/>
            <person name="Hendrickx F."/>
            <person name="Kostanjsek R."/>
            <person name="Horn M."/>
        </authorList>
    </citation>
    <scope>NUCLEOTIDE SEQUENCE [LARGE SCALE GENOMIC DNA]</scope>
    <source>
        <strain evidence="7">W744xW776</strain>
    </source>
</reference>
<dbReference type="SUPFAM" id="SSF52540">
    <property type="entry name" value="P-loop containing nucleoside triphosphate hydrolases"/>
    <property type="match status" value="1"/>
</dbReference>
<dbReference type="CDD" id="cd00009">
    <property type="entry name" value="AAA"/>
    <property type="match status" value="1"/>
</dbReference>
<dbReference type="CDD" id="cd18139">
    <property type="entry name" value="HLD_clamp_RarA"/>
    <property type="match status" value="1"/>
</dbReference>
<comment type="function">
    <text evidence="1">DNA-dependent ATPase that plays important roles in cellular responses to stalled DNA replication processes.</text>
</comment>
<organism evidence="7 8">
    <name type="scientific">Candidatus Rhabdochlamydia oedothoracis</name>
    <dbReference type="NCBI Taxonomy" id="2720720"/>
    <lineage>
        <taxon>Bacteria</taxon>
        <taxon>Pseudomonadati</taxon>
        <taxon>Chlamydiota</taxon>
        <taxon>Chlamydiia</taxon>
        <taxon>Parachlamydiales</taxon>
        <taxon>Candidatus Rhabdochlamydiaceae</taxon>
        <taxon>Candidatus Rhabdochlamydia</taxon>
    </lineage>
</organism>
<dbReference type="InterPro" id="IPR051314">
    <property type="entry name" value="AAA_ATPase_RarA/MGS1/WRNIP1"/>
</dbReference>
<evidence type="ECO:0000256" key="4">
    <source>
        <dbReference type="ARBA" id="ARBA00022741"/>
    </source>
</evidence>
<dbReference type="InterPro" id="IPR003593">
    <property type="entry name" value="AAA+_ATPase"/>
</dbReference>
<dbReference type="Pfam" id="PF16193">
    <property type="entry name" value="AAA_assoc_2"/>
    <property type="match status" value="1"/>
</dbReference>
<dbReference type="Proteomes" id="UP000826014">
    <property type="component" value="Chromosome"/>
</dbReference>
<dbReference type="Gene3D" id="3.40.50.300">
    <property type="entry name" value="P-loop containing nucleotide triphosphate hydrolases"/>
    <property type="match status" value="1"/>
</dbReference>
<dbReference type="InterPro" id="IPR021886">
    <property type="entry name" value="MgsA_C"/>
</dbReference>
<name>A0ABX8V0J7_9BACT</name>
<evidence type="ECO:0000256" key="3">
    <source>
        <dbReference type="ARBA" id="ARBA00020776"/>
    </source>
</evidence>
<evidence type="ECO:0000259" key="6">
    <source>
        <dbReference type="SMART" id="SM00382"/>
    </source>
</evidence>
<keyword evidence="8" id="KW-1185">Reference proteome</keyword>
<keyword evidence="5" id="KW-0067">ATP-binding</keyword>
<dbReference type="EMBL" id="CP075587">
    <property type="protein sequence ID" value="QYF48749.1"/>
    <property type="molecule type" value="Genomic_DNA"/>
</dbReference>
<evidence type="ECO:0000256" key="5">
    <source>
        <dbReference type="ARBA" id="ARBA00022840"/>
    </source>
</evidence>
<evidence type="ECO:0000313" key="8">
    <source>
        <dbReference type="Proteomes" id="UP000826014"/>
    </source>
</evidence>
<dbReference type="RefSeq" id="WP_215216569.1">
    <property type="nucleotide sequence ID" value="NZ_CP075587.1"/>
</dbReference>
<dbReference type="InterPro" id="IPR027417">
    <property type="entry name" value="P-loop_NTPase"/>
</dbReference>
<dbReference type="PANTHER" id="PTHR13779:SF7">
    <property type="entry name" value="ATPASE WRNIP1"/>
    <property type="match status" value="1"/>
</dbReference>
<evidence type="ECO:0000256" key="1">
    <source>
        <dbReference type="ARBA" id="ARBA00002393"/>
    </source>
</evidence>
<dbReference type="InterPro" id="IPR003959">
    <property type="entry name" value="ATPase_AAA_core"/>
</dbReference>
<dbReference type="PANTHER" id="PTHR13779">
    <property type="entry name" value="WERNER HELICASE-INTERACTING PROTEIN 1 FAMILY MEMBER"/>
    <property type="match status" value="1"/>
</dbReference>
<gene>
    <name evidence="7" type="ORF">RHABOEDO_000961</name>
</gene>
<sequence length="423" mass="47669">MIIPLAERLRPTQLDEIAGQEHLLSEKGLIKTTLSQKKPVSLLLWGPPGSGKTTLALAYSKAFDARFISMSAVSHATSDVKNIIQDMQIHPLLQKQITILFVDEIHRWNKAQQDLFLPYLEAGLFILIGATTENPSFALNNALLSRFRVLQLYSLNSSSLHKIINRYEEKYTKLSLSPKAKEILITAAQGDGRHLINLIENLEPLLIKKQILEEEDLLLLLQKKSPLYDRQSDQHYQLISALHKSIRGSDPDAALYWLARMLNAGEDPQFLARRLIRMAVEDIGLADPQALGLSLHAWEAFAQLGAAEAELALAQAAVYLALSPKSNALYVAFNQAKEQAKATSHLPPPAFLINSVTKLDSELGHGEGYQYDHDLPFAFSGQNYFPQELIRCKFYQPKPYGFEREMQKRVSYFEQLRKKNPPS</sequence>
<dbReference type="Pfam" id="PF12002">
    <property type="entry name" value="MgsA_C"/>
    <property type="match status" value="1"/>
</dbReference>
<evidence type="ECO:0000256" key="2">
    <source>
        <dbReference type="ARBA" id="ARBA00008959"/>
    </source>
</evidence>